<feature type="compositionally biased region" description="Basic and acidic residues" evidence="1">
    <location>
        <begin position="117"/>
        <end position="146"/>
    </location>
</feature>
<dbReference type="GO" id="GO:0000175">
    <property type="term" value="F:3'-5'-RNA exonuclease activity"/>
    <property type="evidence" value="ECO:0007669"/>
    <property type="project" value="TreeGrafter"/>
</dbReference>
<feature type="region of interest" description="Disordered" evidence="1">
    <location>
        <begin position="112"/>
        <end position="146"/>
    </location>
</feature>
<dbReference type="InterPro" id="IPR036691">
    <property type="entry name" value="Endo/exonu/phosph_ase_sf"/>
</dbReference>
<organism evidence="2">
    <name type="scientific">Emiliania huxleyi</name>
    <name type="common">Coccolithophore</name>
    <name type="synonym">Pontosphaera huxleyi</name>
    <dbReference type="NCBI Taxonomy" id="2903"/>
    <lineage>
        <taxon>Eukaryota</taxon>
        <taxon>Haptista</taxon>
        <taxon>Haptophyta</taxon>
        <taxon>Prymnesiophyceae</taxon>
        <taxon>Isochrysidales</taxon>
        <taxon>Noelaerhabdaceae</taxon>
        <taxon>Emiliania</taxon>
    </lineage>
</organism>
<reference evidence="2" key="1">
    <citation type="submission" date="2021-01" db="EMBL/GenBank/DDBJ databases">
        <authorList>
            <person name="Corre E."/>
            <person name="Pelletier E."/>
            <person name="Niang G."/>
            <person name="Scheremetjew M."/>
            <person name="Finn R."/>
            <person name="Kale V."/>
            <person name="Holt S."/>
            <person name="Cochrane G."/>
            <person name="Meng A."/>
            <person name="Brown T."/>
            <person name="Cohen L."/>
        </authorList>
    </citation>
    <scope>NUCLEOTIDE SEQUENCE</scope>
    <source>
        <strain evidence="2">379</strain>
    </source>
</reference>
<accession>A0A7S3RF31</accession>
<evidence type="ECO:0000256" key="1">
    <source>
        <dbReference type="SAM" id="MobiDB-lite"/>
    </source>
</evidence>
<dbReference type="AlphaFoldDB" id="A0A7S3RF31"/>
<evidence type="ECO:0008006" key="3">
    <source>
        <dbReference type="Google" id="ProtNLM"/>
    </source>
</evidence>
<dbReference type="InterPro" id="IPR050410">
    <property type="entry name" value="CCR4/nocturin_mRNA_transcr"/>
</dbReference>
<name>A0A7S3RF31_EMIHU</name>
<dbReference type="SUPFAM" id="SSF56219">
    <property type="entry name" value="DNase I-like"/>
    <property type="match status" value="1"/>
</dbReference>
<dbReference type="Gene3D" id="3.60.10.10">
    <property type="entry name" value="Endonuclease/exonuclease/phosphatase"/>
    <property type="match status" value="1"/>
</dbReference>
<dbReference type="PANTHER" id="PTHR12121">
    <property type="entry name" value="CARBON CATABOLITE REPRESSOR PROTEIN 4"/>
    <property type="match status" value="1"/>
</dbReference>
<protein>
    <recommendedName>
        <fullName evidence="3">Endonuclease/exonuclease/phosphatase domain-containing protein</fullName>
    </recommendedName>
</protein>
<evidence type="ECO:0000313" key="2">
    <source>
        <dbReference type="EMBL" id="CAE0521677.1"/>
    </source>
</evidence>
<dbReference type="EMBL" id="HBIR01001278">
    <property type="protein sequence ID" value="CAE0521677.1"/>
    <property type="molecule type" value="Transcribed_RNA"/>
</dbReference>
<sequence length="146" mass="16233">MCEGGVAVRHTFTPMREGDDEESGACEPEAAPPAVETFEPPLRLHSAYEPPPAYTTLTDTFRGCLDHILLTRHWRCLATLDMIDEADILAEKSLPSSRFPSDHMPVLAVLSLGGADAGERATNEDDEWSDRSYKSYDSAQDDRPWH</sequence>
<proteinExistence type="predicted"/>
<gene>
    <name evidence="2" type="ORF">EHUX00137_LOCUS882</name>
</gene>
<dbReference type="PANTHER" id="PTHR12121:SF68">
    <property type="entry name" value="CARBON CATABOLITE REPRESSOR PROTEIN 4 HOMOLOG 4-RELATED"/>
    <property type="match status" value="1"/>
</dbReference>
<feature type="region of interest" description="Disordered" evidence="1">
    <location>
        <begin position="1"/>
        <end position="33"/>
    </location>
</feature>